<dbReference type="EMBL" id="GBYX01475482">
    <property type="protein sequence ID" value="JAO06194.1"/>
    <property type="molecule type" value="Transcribed_RNA"/>
</dbReference>
<sequence>MERNFKGCVRRRRPTLGCVCEVQSAAGESDVAEERDASAATAGLCKALPQPRSQQRLYGSSKHLRDSLCLLEEGLAIHSVVLLSQDTHHMTGCYGQPQPTHSMLECLSCQQGWEKG</sequence>
<evidence type="ECO:0000313" key="1">
    <source>
        <dbReference type="EMBL" id="JAO06194.1"/>
    </source>
</evidence>
<protein>
    <submittedName>
        <fullName evidence="1">PPUP7988</fullName>
    </submittedName>
</protein>
<name>A0A0S7ETP7_9TELE</name>
<gene>
    <name evidence="1" type="primary">PPUP7988</name>
</gene>
<proteinExistence type="predicted"/>
<reference evidence="1" key="1">
    <citation type="submission" date="2014-12" db="EMBL/GenBank/DDBJ databases">
        <title>Parallel Evolution in Life History Adaptation Evident in the Tissue-Specific Poeciliopsis prolifica transcriptome.</title>
        <authorList>
            <person name="Jue N.K."/>
            <person name="Foley R.J."/>
            <person name="Obergfell C."/>
            <person name="Reznick D.N."/>
            <person name="O'Neill R.J."/>
            <person name="O'Neill M.J."/>
        </authorList>
    </citation>
    <scope>NUCLEOTIDE SEQUENCE</scope>
</reference>
<dbReference type="AlphaFoldDB" id="A0A0S7ETP7"/>
<organism evidence="1">
    <name type="scientific">Poeciliopsis prolifica</name>
    <name type="common">blackstripe livebearer</name>
    <dbReference type="NCBI Taxonomy" id="188132"/>
    <lineage>
        <taxon>Eukaryota</taxon>
        <taxon>Metazoa</taxon>
        <taxon>Chordata</taxon>
        <taxon>Craniata</taxon>
        <taxon>Vertebrata</taxon>
        <taxon>Euteleostomi</taxon>
        <taxon>Actinopterygii</taxon>
        <taxon>Neopterygii</taxon>
        <taxon>Teleostei</taxon>
        <taxon>Neoteleostei</taxon>
        <taxon>Acanthomorphata</taxon>
        <taxon>Ovalentaria</taxon>
        <taxon>Atherinomorphae</taxon>
        <taxon>Cyprinodontiformes</taxon>
        <taxon>Poeciliidae</taxon>
        <taxon>Poeciliinae</taxon>
        <taxon>Poeciliopsis</taxon>
    </lineage>
</organism>
<accession>A0A0S7ETP7</accession>